<evidence type="ECO:0000313" key="2">
    <source>
        <dbReference type="Ensembl" id="ENSPMGP00000028611.1"/>
    </source>
</evidence>
<feature type="domain" description="Dynein heavy chain C-terminal" evidence="1">
    <location>
        <begin position="4"/>
        <end position="154"/>
    </location>
</feature>
<dbReference type="Proteomes" id="UP000261520">
    <property type="component" value="Unplaced"/>
</dbReference>
<dbReference type="FunFam" id="1.20.1270.280:FF:000004">
    <property type="entry name" value="Cytoplasmic dynein heavy chain 2"/>
    <property type="match status" value="1"/>
</dbReference>
<dbReference type="GO" id="GO:0005858">
    <property type="term" value="C:axonemal dynein complex"/>
    <property type="evidence" value="ECO:0007669"/>
    <property type="project" value="TreeGrafter"/>
</dbReference>
<sequence>MMGKMLKMQMLEDEDDLAYETEKKQRTSSSSDAQPAWMRTLHTTAANWLQLMPQTVNPLKRTVENIKDPLFRFFEREVKMGGKMLQEIRQDLSDVVQVCEGKKKQTNDLRTLISDLVKGILPRSWCRYTVPVSMTVIQWVADFSERIKQLQQISQGAASGGAKELKVLHSLLGYGGRPPTIHHSIHLDRPGLHGTHQ</sequence>
<dbReference type="PANTHER" id="PTHR46532">
    <property type="entry name" value="MALE FERTILITY FACTOR KL5"/>
    <property type="match status" value="1"/>
</dbReference>
<name>A0A3B4BIJ2_9GOBI</name>
<dbReference type="GO" id="GO:0045505">
    <property type="term" value="F:dynein intermediate chain binding"/>
    <property type="evidence" value="ECO:0007669"/>
    <property type="project" value="InterPro"/>
</dbReference>
<dbReference type="Ensembl" id="ENSPMGT00000030461.1">
    <property type="protein sequence ID" value="ENSPMGP00000028611.1"/>
    <property type="gene ID" value="ENSPMGG00000023037.1"/>
</dbReference>
<evidence type="ECO:0000313" key="3">
    <source>
        <dbReference type="Proteomes" id="UP000261520"/>
    </source>
</evidence>
<accession>A0A3B4BIJ2</accession>
<protein>
    <recommendedName>
        <fullName evidence="1">Dynein heavy chain C-terminal domain-containing protein</fullName>
    </recommendedName>
</protein>
<reference evidence="2" key="2">
    <citation type="submission" date="2025-09" db="UniProtKB">
        <authorList>
            <consortium name="Ensembl"/>
        </authorList>
    </citation>
    <scope>IDENTIFICATION</scope>
</reference>
<proteinExistence type="predicted"/>
<dbReference type="GO" id="GO:0007018">
    <property type="term" value="P:microtubule-based movement"/>
    <property type="evidence" value="ECO:0007669"/>
    <property type="project" value="InterPro"/>
</dbReference>
<dbReference type="InterPro" id="IPR026983">
    <property type="entry name" value="DHC"/>
</dbReference>
<dbReference type="AlphaFoldDB" id="A0A3B4BIJ2"/>
<dbReference type="InterPro" id="IPR041228">
    <property type="entry name" value="Dynein_C"/>
</dbReference>
<organism evidence="2 3">
    <name type="scientific">Periophthalmus magnuspinnatus</name>
    <dbReference type="NCBI Taxonomy" id="409849"/>
    <lineage>
        <taxon>Eukaryota</taxon>
        <taxon>Metazoa</taxon>
        <taxon>Chordata</taxon>
        <taxon>Craniata</taxon>
        <taxon>Vertebrata</taxon>
        <taxon>Euteleostomi</taxon>
        <taxon>Actinopterygii</taxon>
        <taxon>Neopterygii</taxon>
        <taxon>Teleostei</taxon>
        <taxon>Neoteleostei</taxon>
        <taxon>Acanthomorphata</taxon>
        <taxon>Gobiaria</taxon>
        <taxon>Gobiiformes</taxon>
        <taxon>Gobioidei</taxon>
        <taxon>Gobiidae</taxon>
        <taxon>Oxudercinae</taxon>
        <taxon>Periophthalmus</taxon>
    </lineage>
</organism>
<dbReference type="GO" id="GO:0051959">
    <property type="term" value="F:dynein light intermediate chain binding"/>
    <property type="evidence" value="ECO:0007669"/>
    <property type="project" value="InterPro"/>
</dbReference>
<keyword evidence="3" id="KW-1185">Reference proteome</keyword>
<dbReference type="PANTHER" id="PTHR46532:SF13">
    <property type="entry name" value="CYTOPLASMIC DYNEIN 1 HEAVY CHAIN 1"/>
    <property type="match status" value="1"/>
</dbReference>
<dbReference type="STRING" id="409849.ENSPMGP00000028611"/>
<evidence type="ECO:0000259" key="1">
    <source>
        <dbReference type="Pfam" id="PF18199"/>
    </source>
</evidence>
<reference evidence="2" key="1">
    <citation type="submission" date="2025-08" db="UniProtKB">
        <authorList>
            <consortium name="Ensembl"/>
        </authorList>
    </citation>
    <scope>IDENTIFICATION</scope>
</reference>
<dbReference type="Pfam" id="PF18199">
    <property type="entry name" value="Dynein_C"/>
    <property type="match status" value="1"/>
</dbReference>
<dbReference type="Gene3D" id="1.20.1270.280">
    <property type="match status" value="1"/>
</dbReference>